<evidence type="ECO:0000313" key="2">
    <source>
        <dbReference type="EMBL" id="VYS67018.1"/>
    </source>
</evidence>
<dbReference type="EMBL" id="CACSHJ010000096">
    <property type="protein sequence ID" value="CAA0402986.1"/>
    <property type="molecule type" value="Genomic_DNA"/>
</dbReference>
<evidence type="ECO:0000313" key="3">
    <source>
        <dbReference type="Proteomes" id="UP000426265"/>
    </source>
</evidence>
<dbReference type="ExpressionAtlas" id="A0A654G1J0">
    <property type="expression patterns" value="baseline and differential"/>
</dbReference>
<dbReference type="AlphaFoldDB" id="A0A654G1J0"/>
<dbReference type="SUPFAM" id="SSF57889">
    <property type="entry name" value="Cysteine-rich domain"/>
    <property type="match status" value="1"/>
</dbReference>
<evidence type="ECO:0000313" key="1">
    <source>
        <dbReference type="EMBL" id="CAA0402986.1"/>
    </source>
</evidence>
<dbReference type="InterPro" id="IPR046349">
    <property type="entry name" value="C1-like_sf"/>
</dbReference>
<accession>A0A654G1J0</accession>
<reference evidence="2 3" key="1">
    <citation type="submission" date="2019-11" db="EMBL/GenBank/DDBJ databases">
        <authorList>
            <person name="Jiao W.-B."/>
            <person name="Schneeberger K."/>
        </authorList>
    </citation>
    <scope>NUCLEOTIDE SEQUENCE [LARGE SCALE GENOMIC DNA]</scope>
    <source>
        <strain evidence="3">cv. An-1</strain>
        <strain evidence="4">cv. C24</strain>
    </source>
</reference>
<evidence type="ECO:0008006" key="5">
    <source>
        <dbReference type="Google" id="ProtNLM"/>
    </source>
</evidence>
<dbReference type="Proteomes" id="UP000426265">
    <property type="component" value="Unassembled WGS sequence"/>
</dbReference>
<dbReference type="EMBL" id="CACRSJ010000110">
    <property type="protein sequence ID" value="VYS67018.1"/>
    <property type="molecule type" value="Genomic_DNA"/>
</dbReference>
<evidence type="ECO:0000313" key="4">
    <source>
        <dbReference type="Proteomes" id="UP000434276"/>
    </source>
</evidence>
<accession>A0A5S9Y5H7</accession>
<protein>
    <recommendedName>
        <fullName evidence="5">DC1 domain-containing protein</fullName>
    </recommendedName>
</protein>
<proteinExistence type="predicted"/>
<dbReference type="Proteomes" id="UP000434276">
    <property type="component" value="Unassembled WGS sequence"/>
</dbReference>
<name>A0A654G1J0_ARATH</name>
<sequence length="80" mass="9074">MVQTSEASQSHNCDGCCEVSGYGYYCSSCEFGEHLKCIDWPEIINHPCHSRNLLKIVSIRTIDYTVTCVQYAFAIMNEDD</sequence>
<gene>
    <name evidence="2" type="ORF">AN1_LOCUS22420</name>
    <name evidence="1" type="ORF">C24_LOCUS22311</name>
</gene>
<organism evidence="2 3">
    <name type="scientific">Arabidopsis thaliana</name>
    <name type="common">Mouse-ear cress</name>
    <dbReference type="NCBI Taxonomy" id="3702"/>
    <lineage>
        <taxon>Eukaryota</taxon>
        <taxon>Viridiplantae</taxon>
        <taxon>Streptophyta</taxon>
        <taxon>Embryophyta</taxon>
        <taxon>Tracheophyta</taxon>
        <taxon>Spermatophyta</taxon>
        <taxon>Magnoliopsida</taxon>
        <taxon>eudicotyledons</taxon>
        <taxon>Gunneridae</taxon>
        <taxon>Pentapetalae</taxon>
        <taxon>rosids</taxon>
        <taxon>malvids</taxon>
        <taxon>Brassicales</taxon>
        <taxon>Brassicaceae</taxon>
        <taxon>Camelineae</taxon>
        <taxon>Arabidopsis</taxon>
    </lineage>
</organism>
<dbReference type="OrthoDB" id="10285741at2759"/>